<gene>
    <name evidence="1" type="ORF">BSK56_21010</name>
</gene>
<dbReference type="Proteomes" id="UP000187412">
    <property type="component" value="Unassembled WGS sequence"/>
</dbReference>
<dbReference type="InterPro" id="IPR014794">
    <property type="entry name" value="DUF1779"/>
</dbReference>
<organism evidence="1 2">
    <name type="scientific">Paenibacillus borealis</name>
    <dbReference type="NCBI Taxonomy" id="160799"/>
    <lineage>
        <taxon>Bacteria</taxon>
        <taxon>Bacillati</taxon>
        <taxon>Bacillota</taxon>
        <taxon>Bacilli</taxon>
        <taxon>Bacillales</taxon>
        <taxon>Paenibacillaceae</taxon>
        <taxon>Paenibacillus</taxon>
    </lineage>
</organism>
<dbReference type="EMBL" id="MPTB01000028">
    <property type="protein sequence ID" value="OMD45074.1"/>
    <property type="molecule type" value="Genomic_DNA"/>
</dbReference>
<dbReference type="Gene3D" id="3.30.360.40">
    <property type="entry name" value="YwmB-like"/>
    <property type="match status" value="1"/>
</dbReference>
<comment type="caution">
    <text evidence="1">The sequence shown here is derived from an EMBL/GenBank/DDBJ whole genome shotgun (WGS) entry which is preliminary data.</text>
</comment>
<evidence type="ECO:0008006" key="3">
    <source>
        <dbReference type="Google" id="ProtNLM"/>
    </source>
</evidence>
<reference evidence="1 2" key="1">
    <citation type="submission" date="2016-10" db="EMBL/GenBank/DDBJ databases">
        <title>Paenibacillus species isolates.</title>
        <authorList>
            <person name="Beno S.M."/>
        </authorList>
    </citation>
    <scope>NUCLEOTIDE SEQUENCE [LARGE SCALE GENOMIC DNA]</scope>
    <source>
        <strain evidence="1 2">FSL H7-0744</strain>
    </source>
</reference>
<evidence type="ECO:0000313" key="2">
    <source>
        <dbReference type="Proteomes" id="UP000187412"/>
    </source>
</evidence>
<dbReference type="RefSeq" id="WP_076112598.1">
    <property type="nucleotide sequence ID" value="NZ_MPTB01000028.1"/>
</dbReference>
<proteinExistence type="predicted"/>
<name>A0ABX3H3R2_PAEBO</name>
<protein>
    <recommendedName>
        <fullName evidence="3">TATA-box binding</fullName>
    </recommendedName>
</protein>
<evidence type="ECO:0000313" key="1">
    <source>
        <dbReference type="EMBL" id="OMD45074.1"/>
    </source>
</evidence>
<keyword evidence="2" id="KW-1185">Reference proteome</keyword>
<sequence>MGLGNGGQGKGKMLMLILCMCMLVLLLAGFRSGADQGSAAASAAAPASSDPAALPQSLELLAAVGQEVTAAGSPLRLVLKWQGEYSGNAVDTVRDADLLAAQLGLGKAESSEEYGHATYRSSGSPDLYSKISMFWSVLGQGTSYVIVTVETEDLLKATALQKVAQEAGTLMQAAGITPEWNASLQGVASLQDSPREALAGIEGTISGRLSGLKAVEDYEDDTTYSRSYNVSGLNRFVNSGDHKVALQAAVHKNGNDNSNRVTIGLPLITIEY</sequence>
<accession>A0ABX3H3R2</accession>
<dbReference type="Pfam" id="PF08680">
    <property type="entry name" value="DUF1779"/>
    <property type="match status" value="1"/>
</dbReference>